<dbReference type="EMBL" id="ACEP01000139">
    <property type="protein sequence ID" value="EEG35257.1"/>
    <property type="molecule type" value="Genomic_DNA"/>
</dbReference>
<dbReference type="AlphaFoldDB" id="C0EZP4"/>
<reference evidence="2 3" key="1">
    <citation type="submission" date="2009-01" db="EMBL/GenBank/DDBJ databases">
        <authorList>
            <person name="Fulton L."/>
            <person name="Clifton S."/>
            <person name="Fulton B."/>
            <person name="Xu J."/>
            <person name="Minx P."/>
            <person name="Pepin K.H."/>
            <person name="Johnson M."/>
            <person name="Bhonagiri V."/>
            <person name="Nash W.E."/>
            <person name="Mardis E.R."/>
            <person name="Wilson R.K."/>
        </authorList>
    </citation>
    <scope>NUCLEOTIDE SEQUENCE [LARGE SCALE GENOMIC DNA]</scope>
    <source>
        <strain evidence="2 3">DSM 3353</strain>
    </source>
</reference>
<accession>C0EZP4</accession>
<comment type="caution">
    <text evidence="2">The sequence shown here is derived from an EMBL/GenBank/DDBJ whole genome shotgun (WGS) entry which is preliminary data.</text>
</comment>
<reference evidence="2 3" key="2">
    <citation type="submission" date="2009-02" db="EMBL/GenBank/DDBJ databases">
        <title>Draft genome sequence of Eubacterium hallii (DSM 3353).</title>
        <authorList>
            <person name="Sudarsanam P."/>
            <person name="Ley R."/>
            <person name="Guruge J."/>
            <person name="Turnbaugh P.J."/>
            <person name="Mahowald M."/>
            <person name="Liep D."/>
            <person name="Gordon J."/>
        </authorList>
    </citation>
    <scope>NUCLEOTIDE SEQUENCE [LARGE SCALE GENOMIC DNA]</scope>
    <source>
        <strain evidence="2 3">DSM 3353</strain>
    </source>
</reference>
<gene>
    <name evidence="2" type="ORF">EUBHAL_02905</name>
</gene>
<protein>
    <submittedName>
        <fullName evidence="2">Uncharacterized protein</fullName>
    </submittedName>
</protein>
<dbReference type="GeneID" id="75047159"/>
<dbReference type="Proteomes" id="UP000003174">
    <property type="component" value="Unassembled WGS sequence"/>
</dbReference>
<keyword evidence="1" id="KW-0812">Transmembrane</keyword>
<organism evidence="2 3">
    <name type="scientific">Anaerobutyricum hallii DSM 3353</name>
    <dbReference type="NCBI Taxonomy" id="411469"/>
    <lineage>
        <taxon>Bacteria</taxon>
        <taxon>Bacillati</taxon>
        <taxon>Bacillota</taxon>
        <taxon>Clostridia</taxon>
        <taxon>Lachnospirales</taxon>
        <taxon>Lachnospiraceae</taxon>
        <taxon>Anaerobutyricum</taxon>
    </lineage>
</organism>
<evidence type="ECO:0000313" key="2">
    <source>
        <dbReference type="EMBL" id="EEG35257.1"/>
    </source>
</evidence>
<evidence type="ECO:0000313" key="3">
    <source>
        <dbReference type="Proteomes" id="UP000003174"/>
    </source>
</evidence>
<keyword evidence="1" id="KW-0472">Membrane</keyword>
<dbReference type="eggNOG" id="ENOG50349D4">
    <property type="taxonomic scope" value="Bacteria"/>
</dbReference>
<evidence type="ECO:0000256" key="1">
    <source>
        <dbReference type="SAM" id="Phobius"/>
    </source>
</evidence>
<proteinExistence type="predicted"/>
<keyword evidence="1" id="KW-1133">Transmembrane helix</keyword>
<feature type="transmembrane region" description="Helical" evidence="1">
    <location>
        <begin position="6"/>
        <end position="28"/>
    </location>
</feature>
<dbReference type="RefSeq" id="WP_005350695.1">
    <property type="nucleotide sequence ID" value="NZ_ACEP01000139.1"/>
</dbReference>
<name>C0EZP4_9FIRM</name>
<sequence length="148" mass="16900">MKSEIIVALIAAGTTILTIIGSIVAVKITSNSQIKEQKIAADREMKRKYYNAFIEAFTKKLFYIGKHDCIEKIEAEMAFVLEANRLPLYASEEMIQFIEKIKYPQIAKETKMEEFLIILRRDLCENTFENFSDIKGISLVLPNDAEGV</sequence>